<reference evidence="1" key="1">
    <citation type="submission" date="2020-04" db="EMBL/GenBank/DDBJ databases">
        <authorList>
            <person name="Alioto T."/>
            <person name="Alioto T."/>
            <person name="Gomez Garrido J."/>
        </authorList>
    </citation>
    <scope>NUCLEOTIDE SEQUENCE</scope>
    <source>
        <strain evidence="1">A484AB</strain>
    </source>
</reference>
<comment type="caution">
    <text evidence="1">The sequence shown here is derived from an EMBL/GenBank/DDBJ whole genome shotgun (WGS) entry which is preliminary data.</text>
</comment>
<name>A0A6S7K8E9_PARCT</name>
<evidence type="ECO:0000313" key="1">
    <source>
        <dbReference type="EMBL" id="CAB4040967.1"/>
    </source>
</evidence>
<gene>
    <name evidence="1" type="ORF">PACLA_8A062328</name>
</gene>
<proteinExistence type="predicted"/>
<accession>A0A6S7K8E9</accession>
<protein>
    <submittedName>
        <fullName evidence="1">Uncharacterized protein</fullName>
    </submittedName>
</protein>
<evidence type="ECO:0000313" key="2">
    <source>
        <dbReference type="Proteomes" id="UP001152795"/>
    </source>
</evidence>
<dbReference type="AlphaFoldDB" id="A0A6S7K8E9"/>
<sequence>MLPRQVRRIGEVERAVIHERYMEIGPIWDLIVNDIVRHERFREIPANVQELYANVGNRRAARRRLRDFIAREQRDGLVERVNEMRYANRQNAFDREAAHEAILNRINANLPNPNPPERDLENNRGENANPLDGINGEEQDPDPLHQAGNEDMLLGGAGENEDMLLGAARENEDMLLGGARERPQQRAPVNANAVRDEVLQQAQAQAIPVPPVAQGRRPYHALARENAEALNVLLTRDLPLLTQQLQQTMEMTNELIRRRLEEH</sequence>
<dbReference type="Proteomes" id="UP001152795">
    <property type="component" value="Unassembled WGS sequence"/>
</dbReference>
<organism evidence="1 2">
    <name type="scientific">Paramuricea clavata</name>
    <name type="common">Red gorgonian</name>
    <name type="synonym">Violescent sea-whip</name>
    <dbReference type="NCBI Taxonomy" id="317549"/>
    <lineage>
        <taxon>Eukaryota</taxon>
        <taxon>Metazoa</taxon>
        <taxon>Cnidaria</taxon>
        <taxon>Anthozoa</taxon>
        <taxon>Octocorallia</taxon>
        <taxon>Malacalcyonacea</taxon>
        <taxon>Plexauridae</taxon>
        <taxon>Paramuricea</taxon>
    </lineage>
</organism>
<dbReference type="EMBL" id="CACRXK020027552">
    <property type="protein sequence ID" value="CAB4040967.1"/>
    <property type="molecule type" value="Genomic_DNA"/>
</dbReference>
<keyword evidence="2" id="KW-1185">Reference proteome</keyword>